<dbReference type="InterPro" id="IPR014710">
    <property type="entry name" value="RmlC-like_jellyroll"/>
</dbReference>
<dbReference type="InterPro" id="IPR008894">
    <property type="entry name" value="QdtA_cupin_dom"/>
</dbReference>
<dbReference type="SUPFAM" id="SSF51182">
    <property type="entry name" value="RmlC-like cupins"/>
    <property type="match status" value="1"/>
</dbReference>
<reference evidence="3" key="1">
    <citation type="journal article" date="2019" name="Int. J. Syst. Evol. Microbiol.">
        <title>The Global Catalogue of Microorganisms (GCM) 10K type strain sequencing project: providing services to taxonomists for standard genome sequencing and annotation.</title>
        <authorList>
            <consortium name="The Broad Institute Genomics Platform"/>
            <consortium name="The Broad Institute Genome Sequencing Center for Infectious Disease"/>
            <person name="Wu L."/>
            <person name="Ma J."/>
        </authorList>
    </citation>
    <scope>NUCLEOTIDE SEQUENCE [LARGE SCALE GENOMIC DNA]</scope>
    <source>
        <strain evidence="3">CECT 7649</strain>
    </source>
</reference>
<keyword evidence="3" id="KW-1185">Reference proteome</keyword>
<evidence type="ECO:0000259" key="1">
    <source>
        <dbReference type="Pfam" id="PF05523"/>
    </source>
</evidence>
<proteinExistence type="predicted"/>
<gene>
    <name evidence="2" type="ORF">ACFQSB_33365</name>
</gene>
<sequence length="55" mass="6185">MQQPGRGLYGDPMVWRNPLHFSAGSVCPVLASPGYDEADYHRDYDGFPRDARTLT</sequence>
<evidence type="ECO:0000313" key="2">
    <source>
        <dbReference type="EMBL" id="MFC7387138.1"/>
    </source>
</evidence>
<feature type="domain" description="Sugar 3,4-ketoisomerase QdtA cupin" evidence="1">
    <location>
        <begin position="2"/>
        <end position="48"/>
    </location>
</feature>
<dbReference type="Proteomes" id="UP001596496">
    <property type="component" value="Unassembled WGS sequence"/>
</dbReference>
<dbReference type="RefSeq" id="WP_380830812.1">
    <property type="nucleotide sequence ID" value="NZ_JBHTCG010000034.1"/>
</dbReference>
<accession>A0ABW2PD61</accession>
<name>A0ABW2PD61_9ACTN</name>
<dbReference type="Gene3D" id="2.60.120.10">
    <property type="entry name" value="Jelly Rolls"/>
    <property type="match status" value="1"/>
</dbReference>
<comment type="caution">
    <text evidence="2">The sequence shown here is derived from an EMBL/GenBank/DDBJ whole genome shotgun (WGS) entry which is preliminary data.</text>
</comment>
<dbReference type="EMBL" id="JBHTCG010000034">
    <property type="protein sequence ID" value="MFC7387138.1"/>
    <property type="molecule type" value="Genomic_DNA"/>
</dbReference>
<dbReference type="Pfam" id="PF05523">
    <property type="entry name" value="FdtA"/>
    <property type="match status" value="1"/>
</dbReference>
<protein>
    <submittedName>
        <fullName evidence="2">WxcM-like domain-containing protein</fullName>
    </submittedName>
</protein>
<dbReference type="InterPro" id="IPR011051">
    <property type="entry name" value="RmlC_Cupin_sf"/>
</dbReference>
<organism evidence="2 3">
    <name type="scientific">Sphaerisporangium rhizosphaerae</name>
    <dbReference type="NCBI Taxonomy" id="2269375"/>
    <lineage>
        <taxon>Bacteria</taxon>
        <taxon>Bacillati</taxon>
        <taxon>Actinomycetota</taxon>
        <taxon>Actinomycetes</taxon>
        <taxon>Streptosporangiales</taxon>
        <taxon>Streptosporangiaceae</taxon>
        <taxon>Sphaerisporangium</taxon>
    </lineage>
</organism>
<evidence type="ECO:0000313" key="3">
    <source>
        <dbReference type="Proteomes" id="UP001596496"/>
    </source>
</evidence>